<feature type="chain" id="PRO_5008580857" description="Reelin domain-containing protein" evidence="9">
    <location>
        <begin position="21"/>
        <end position="170"/>
    </location>
</feature>
<feature type="signal peptide" evidence="9">
    <location>
        <begin position="1"/>
        <end position="20"/>
    </location>
</feature>
<dbReference type="PROSITE" id="PS51019">
    <property type="entry name" value="REELIN"/>
    <property type="match status" value="1"/>
</dbReference>
<dbReference type="AlphaFoldDB" id="A0A1B6D1X6"/>
<feature type="domain" description="Reelin" evidence="10">
    <location>
        <begin position="11"/>
        <end position="170"/>
    </location>
</feature>
<keyword evidence="8" id="KW-0044">Antibiotic</keyword>
<keyword evidence="3" id="KW-0964">Secreted</keyword>
<name>A0A1B6D1X6_9HEMI</name>
<evidence type="ECO:0000256" key="6">
    <source>
        <dbReference type="ARBA" id="ARBA00022729"/>
    </source>
</evidence>
<dbReference type="InterPro" id="IPR042307">
    <property type="entry name" value="Reeler_sf"/>
</dbReference>
<evidence type="ECO:0000256" key="1">
    <source>
        <dbReference type="ARBA" id="ARBA00004613"/>
    </source>
</evidence>
<evidence type="ECO:0000313" key="11">
    <source>
        <dbReference type="EMBL" id="JAS19678.1"/>
    </source>
</evidence>
<dbReference type="PANTHER" id="PTHR45828">
    <property type="entry name" value="CYTOCHROME B561/FERRIC REDUCTASE TRANSMEMBRANE"/>
    <property type="match status" value="1"/>
</dbReference>
<dbReference type="GO" id="GO:0042742">
    <property type="term" value="P:defense response to bacterium"/>
    <property type="evidence" value="ECO:0007669"/>
    <property type="project" value="UniProtKB-KW"/>
</dbReference>
<evidence type="ECO:0000256" key="4">
    <source>
        <dbReference type="ARBA" id="ARBA00022529"/>
    </source>
</evidence>
<organism evidence="11">
    <name type="scientific">Clastoptera arizonana</name>
    <name type="common">Arizona spittle bug</name>
    <dbReference type="NCBI Taxonomy" id="38151"/>
    <lineage>
        <taxon>Eukaryota</taxon>
        <taxon>Metazoa</taxon>
        <taxon>Ecdysozoa</taxon>
        <taxon>Arthropoda</taxon>
        <taxon>Hexapoda</taxon>
        <taxon>Insecta</taxon>
        <taxon>Pterygota</taxon>
        <taxon>Neoptera</taxon>
        <taxon>Paraneoptera</taxon>
        <taxon>Hemiptera</taxon>
        <taxon>Auchenorrhyncha</taxon>
        <taxon>Cercopoidea</taxon>
        <taxon>Clastopteridae</taxon>
        <taxon>Clastoptera</taxon>
    </lineage>
</organism>
<dbReference type="PANTHER" id="PTHR45828:SF9">
    <property type="entry name" value="CELL WALL INTEGRITY AND STRESS RESPONSE COMPONENT 4-LIKE-RELATED"/>
    <property type="match status" value="1"/>
</dbReference>
<dbReference type="InterPro" id="IPR051237">
    <property type="entry name" value="Ferric-chelate_Red/DefProt"/>
</dbReference>
<keyword evidence="7" id="KW-0391">Immunity</keyword>
<dbReference type="Pfam" id="PF02014">
    <property type="entry name" value="Reeler"/>
    <property type="match status" value="1"/>
</dbReference>
<comment type="subcellular location">
    <subcellularLocation>
        <location evidence="1">Secreted</location>
    </subcellularLocation>
</comment>
<keyword evidence="4" id="KW-0929">Antimicrobial</keyword>
<evidence type="ECO:0000256" key="5">
    <source>
        <dbReference type="ARBA" id="ARBA00022588"/>
    </source>
</evidence>
<reference evidence="11" key="1">
    <citation type="submission" date="2015-12" db="EMBL/GenBank/DDBJ databases">
        <title>De novo transcriptome assembly of four potential Pierce s Disease insect vectors from Arizona vineyards.</title>
        <authorList>
            <person name="Tassone E.E."/>
        </authorList>
    </citation>
    <scope>NUCLEOTIDE SEQUENCE</scope>
</reference>
<evidence type="ECO:0000256" key="8">
    <source>
        <dbReference type="ARBA" id="ARBA00023022"/>
    </source>
</evidence>
<evidence type="ECO:0000256" key="9">
    <source>
        <dbReference type="SAM" id="SignalP"/>
    </source>
</evidence>
<dbReference type="CDD" id="cd08544">
    <property type="entry name" value="Reeler"/>
    <property type="match status" value="1"/>
</dbReference>
<keyword evidence="5" id="KW-0399">Innate immunity</keyword>
<evidence type="ECO:0000256" key="3">
    <source>
        <dbReference type="ARBA" id="ARBA00022525"/>
    </source>
</evidence>
<evidence type="ECO:0000256" key="2">
    <source>
        <dbReference type="ARBA" id="ARBA00008501"/>
    </source>
</evidence>
<dbReference type="Gene3D" id="2.60.40.4060">
    <property type="entry name" value="Reeler domain"/>
    <property type="match status" value="1"/>
</dbReference>
<dbReference type="GO" id="GO:0005576">
    <property type="term" value="C:extracellular region"/>
    <property type="evidence" value="ECO:0007669"/>
    <property type="project" value="UniProtKB-SubCell"/>
</dbReference>
<comment type="similarity">
    <text evidence="2">Belongs to the insect defense protein family.</text>
</comment>
<dbReference type="InterPro" id="IPR002861">
    <property type="entry name" value="Reeler_dom"/>
</dbReference>
<dbReference type="GO" id="GO:0045087">
    <property type="term" value="P:innate immune response"/>
    <property type="evidence" value="ECO:0007669"/>
    <property type="project" value="UniProtKB-KW"/>
</dbReference>
<dbReference type="GO" id="GO:0016020">
    <property type="term" value="C:membrane"/>
    <property type="evidence" value="ECO:0007669"/>
    <property type="project" value="TreeGrafter"/>
</dbReference>
<sequence length="170" mass="19099">MLDFFLVGVFTLISLTEVRGRPDGAHERACATLNPGHEFVEPQKTTLPYDLLIDEKRPYIDHKLTFTIYSLSNTTQVGGFMVQARDIDFKEILGTFVPTEGSVRVMDCLGGVNNTATHIDSSPKEHVSMVWLPPDGFKGQFRFYATVAKTREIFWVAVPSPVVEYVEMPV</sequence>
<dbReference type="EMBL" id="GEDC01017620">
    <property type="protein sequence ID" value="JAS19678.1"/>
    <property type="molecule type" value="Transcribed_RNA"/>
</dbReference>
<accession>A0A1B6D1X6</accession>
<proteinExistence type="inferred from homology"/>
<protein>
    <recommendedName>
        <fullName evidence="10">Reelin domain-containing protein</fullName>
    </recommendedName>
</protein>
<keyword evidence="6 9" id="KW-0732">Signal</keyword>
<evidence type="ECO:0000256" key="7">
    <source>
        <dbReference type="ARBA" id="ARBA00022859"/>
    </source>
</evidence>
<gene>
    <name evidence="11" type="ORF">g.4558</name>
</gene>
<evidence type="ECO:0000259" key="10">
    <source>
        <dbReference type="PROSITE" id="PS51019"/>
    </source>
</evidence>